<accession>A0AB34IUG7</accession>
<evidence type="ECO:0000259" key="1">
    <source>
        <dbReference type="PROSITE" id="PS51471"/>
    </source>
</evidence>
<dbReference type="Gene3D" id="2.60.120.590">
    <property type="entry name" value="Alpha-ketoglutarate-dependent dioxygenase AlkB-like"/>
    <property type="match status" value="1"/>
</dbReference>
<dbReference type="PANTHER" id="PTHR31212">
    <property type="entry name" value="ALPHA-KETOGLUTARATE-DEPENDENT DIOXYGENASE ALKB HOMOLOG 3"/>
    <property type="match status" value="1"/>
</dbReference>
<dbReference type="GO" id="GO:0051213">
    <property type="term" value="F:dioxygenase activity"/>
    <property type="evidence" value="ECO:0007669"/>
    <property type="project" value="InterPro"/>
</dbReference>
<dbReference type="InterPro" id="IPR027450">
    <property type="entry name" value="AlkB-like"/>
</dbReference>
<protein>
    <recommendedName>
        <fullName evidence="1">Fe2OG dioxygenase domain-containing protein</fullName>
    </recommendedName>
</protein>
<feature type="domain" description="Fe2OG dioxygenase" evidence="1">
    <location>
        <begin position="258"/>
        <end position="358"/>
    </location>
</feature>
<dbReference type="PROSITE" id="PS51471">
    <property type="entry name" value="FE2OG_OXY"/>
    <property type="match status" value="1"/>
</dbReference>
<gene>
    <name evidence="2" type="ORF">AB1Y20_008808</name>
</gene>
<sequence>MAGPSRSPGPPRKLSYATALQRSRSPSELLHLASVHAPAPHDAVSLLSALAQLTPRHDASVRSDTRLHLLLARTLADADALRPSSLCTLLWSLAVLRRPLRPSEASMAALAASLSDSLPTLAAHDAAHAAWAWGSLARDARAEGREGAGPVPRALQLRAATLPFAVHLAACEAALGGERAAVEALLAECRPQRERISSGSRVSLDAKTVVEEQRLTAWQSEANMPFCYSGKTMYPSPGGFTPRLGAVRDVLADRLGRRYDSCLVNYYENAKVGMRYHSDPGQGEQWGYSTAVVSVGATRFFVFREAEAKERKCAFAVRHGDVVEMFANCQRRYQHTVKVEAAAGLAHRRMSLVYKRTLASEEAVRRTERADWNVPGAGSVWDGTPYD</sequence>
<dbReference type="InterPro" id="IPR032854">
    <property type="entry name" value="ALKBH3"/>
</dbReference>
<organism evidence="2 3">
    <name type="scientific">Prymnesium parvum</name>
    <name type="common">Toxic golden alga</name>
    <dbReference type="NCBI Taxonomy" id="97485"/>
    <lineage>
        <taxon>Eukaryota</taxon>
        <taxon>Haptista</taxon>
        <taxon>Haptophyta</taxon>
        <taxon>Prymnesiophyceae</taxon>
        <taxon>Prymnesiales</taxon>
        <taxon>Prymnesiaceae</taxon>
        <taxon>Prymnesium</taxon>
    </lineage>
</organism>
<dbReference type="InterPro" id="IPR037151">
    <property type="entry name" value="AlkB-like_sf"/>
</dbReference>
<dbReference type="Pfam" id="PF13532">
    <property type="entry name" value="2OG-FeII_Oxy_2"/>
    <property type="match status" value="1"/>
</dbReference>
<evidence type="ECO:0000313" key="3">
    <source>
        <dbReference type="Proteomes" id="UP001515480"/>
    </source>
</evidence>
<dbReference type="EMBL" id="JBGBPQ010000019">
    <property type="protein sequence ID" value="KAL1505048.1"/>
    <property type="molecule type" value="Genomic_DNA"/>
</dbReference>
<dbReference type="InterPro" id="IPR005123">
    <property type="entry name" value="Oxoglu/Fe-dep_dioxygenase_dom"/>
</dbReference>
<dbReference type="Proteomes" id="UP001515480">
    <property type="component" value="Unassembled WGS sequence"/>
</dbReference>
<evidence type="ECO:0000313" key="2">
    <source>
        <dbReference type="EMBL" id="KAL1505048.1"/>
    </source>
</evidence>
<name>A0AB34IUG7_PRYPA</name>
<dbReference type="GO" id="GO:0006307">
    <property type="term" value="P:DNA alkylation repair"/>
    <property type="evidence" value="ECO:0007669"/>
    <property type="project" value="InterPro"/>
</dbReference>
<proteinExistence type="predicted"/>
<reference evidence="2 3" key="1">
    <citation type="journal article" date="2024" name="Science">
        <title>Giant polyketide synthase enzymes in the biosynthesis of giant marine polyether toxins.</title>
        <authorList>
            <person name="Fallon T.R."/>
            <person name="Shende V.V."/>
            <person name="Wierzbicki I.H."/>
            <person name="Pendleton A.L."/>
            <person name="Watervoot N.F."/>
            <person name="Auber R.P."/>
            <person name="Gonzalez D.J."/>
            <person name="Wisecaver J.H."/>
            <person name="Moore B.S."/>
        </authorList>
    </citation>
    <scope>NUCLEOTIDE SEQUENCE [LARGE SCALE GENOMIC DNA]</scope>
    <source>
        <strain evidence="2 3">12B1</strain>
    </source>
</reference>
<dbReference type="AlphaFoldDB" id="A0AB34IUG7"/>
<dbReference type="PANTHER" id="PTHR31212:SF4">
    <property type="entry name" value="ALPHA-KETOGLUTARATE-DEPENDENT DIOXYGENASE ALKB HOMOLOG 3"/>
    <property type="match status" value="1"/>
</dbReference>
<comment type="caution">
    <text evidence="2">The sequence shown here is derived from an EMBL/GenBank/DDBJ whole genome shotgun (WGS) entry which is preliminary data.</text>
</comment>
<dbReference type="SUPFAM" id="SSF51197">
    <property type="entry name" value="Clavaminate synthase-like"/>
    <property type="match status" value="1"/>
</dbReference>
<keyword evidence="3" id="KW-1185">Reference proteome</keyword>